<name>A0A1F5S3S8_9BACT</name>
<dbReference type="InterPro" id="IPR018130">
    <property type="entry name" value="Ribosomal_uS2_CS"/>
</dbReference>
<dbReference type="CDD" id="cd01425">
    <property type="entry name" value="RPS2"/>
    <property type="match status" value="1"/>
</dbReference>
<evidence type="ECO:0000256" key="7">
    <source>
        <dbReference type="SAM" id="MobiDB-lite"/>
    </source>
</evidence>
<evidence type="ECO:0000256" key="3">
    <source>
        <dbReference type="ARBA" id="ARBA00023274"/>
    </source>
</evidence>
<comment type="caution">
    <text evidence="8">The sequence shown here is derived from an EMBL/GenBank/DDBJ whole genome shotgun (WGS) entry which is preliminary data.</text>
</comment>
<dbReference type="PROSITE" id="PS00963">
    <property type="entry name" value="RIBOSOMAL_S2_2"/>
    <property type="match status" value="1"/>
</dbReference>
<sequence>MKESPTLLEMLQAGVHFGHKSSRWHPKMKPYIFGERNNIHIINLEITAQKLKEAMDFVRNIAASGGVVIFIGTKAQAKEIIKKHALDCGMPFVNSRWLGGTFTNFKTIKSVLDKFKSLKAQKASGALEKYTKKEQSEFKKEIEKLDGLVGGIENLAKLPEAVFIVDAKMEKTAIYEASKKNVPVVGICDTNINPDDLDYPIPGNDDAVKSIELLVGLMAEAMKEGKAEYNTKRGIAIEKAEPKEIEIPPASELMEVKEENSPDTDDKEDKN</sequence>
<evidence type="ECO:0000313" key="8">
    <source>
        <dbReference type="EMBL" id="OGF21083.1"/>
    </source>
</evidence>
<gene>
    <name evidence="5" type="primary">rpsB</name>
    <name evidence="8" type="ORF">A2257_01575</name>
</gene>
<evidence type="ECO:0000256" key="6">
    <source>
        <dbReference type="RuleBase" id="RU003631"/>
    </source>
</evidence>
<dbReference type="EMBL" id="MFGA01000016">
    <property type="protein sequence ID" value="OGF21083.1"/>
    <property type="molecule type" value="Genomic_DNA"/>
</dbReference>
<keyword evidence="3 5" id="KW-0687">Ribonucleoprotein</keyword>
<dbReference type="InterPro" id="IPR023591">
    <property type="entry name" value="Ribosomal_uS2_flav_dom_sf"/>
</dbReference>
<dbReference type="AlphaFoldDB" id="A0A1F5S3S8"/>
<dbReference type="Pfam" id="PF00318">
    <property type="entry name" value="Ribosomal_S2"/>
    <property type="match status" value="1"/>
</dbReference>
<evidence type="ECO:0000256" key="1">
    <source>
        <dbReference type="ARBA" id="ARBA00006242"/>
    </source>
</evidence>
<dbReference type="GO" id="GO:0022627">
    <property type="term" value="C:cytosolic small ribosomal subunit"/>
    <property type="evidence" value="ECO:0007669"/>
    <property type="project" value="TreeGrafter"/>
</dbReference>
<dbReference type="InterPro" id="IPR001865">
    <property type="entry name" value="Ribosomal_uS2"/>
</dbReference>
<dbReference type="Proteomes" id="UP000177407">
    <property type="component" value="Unassembled WGS sequence"/>
</dbReference>
<accession>A0A1F5S3S8</accession>
<comment type="similarity">
    <text evidence="1 5 6">Belongs to the universal ribosomal protein uS2 family.</text>
</comment>
<dbReference type="HAMAP" id="MF_00291_B">
    <property type="entry name" value="Ribosomal_uS2_B"/>
    <property type="match status" value="1"/>
</dbReference>
<feature type="region of interest" description="Disordered" evidence="7">
    <location>
        <begin position="242"/>
        <end position="271"/>
    </location>
</feature>
<protein>
    <recommendedName>
        <fullName evidence="4 5">Small ribosomal subunit protein uS2</fullName>
    </recommendedName>
</protein>
<feature type="compositionally biased region" description="Acidic residues" evidence="7">
    <location>
        <begin position="261"/>
        <end position="271"/>
    </location>
</feature>
<organism evidence="8 9">
    <name type="scientific">Candidatus Falkowbacteria bacterium RIFOXYA2_FULL_38_12</name>
    <dbReference type="NCBI Taxonomy" id="1797993"/>
    <lineage>
        <taxon>Bacteria</taxon>
        <taxon>Candidatus Falkowiibacteriota</taxon>
    </lineage>
</organism>
<reference evidence="8 9" key="1">
    <citation type="journal article" date="2016" name="Nat. Commun.">
        <title>Thousands of microbial genomes shed light on interconnected biogeochemical processes in an aquifer system.</title>
        <authorList>
            <person name="Anantharaman K."/>
            <person name="Brown C.T."/>
            <person name="Hug L.A."/>
            <person name="Sharon I."/>
            <person name="Castelle C.J."/>
            <person name="Probst A.J."/>
            <person name="Thomas B.C."/>
            <person name="Singh A."/>
            <person name="Wilkins M.J."/>
            <person name="Karaoz U."/>
            <person name="Brodie E.L."/>
            <person name="Williams K.H."/>
            <person name="Hubbard S.S."/>
            <person name="Banfield J.F."/>
        </authorList>
    </citation>
    <scope>NUCLEOTIDE SEQUENCE [LARGE SCALE GENOMIC DNA]</scope>
</reference>
<evidence type="ECO:0000256" key="4">
    <source>
        <dbReference type="ARBA" id="ARBA00035256"/>
    </source>
</evidence>
<dbReference type="Gene3D" id="1.10.287.610">
    <property type="entry name" value="Helix hairpin bin"/>
    <property type="match status" value="1"/>
</dbReference>
<dbReference type="Gene3D" id="3.40.50.10490">
    <property type="entry name" value="Glucose-6-phosphate isomerase like protein, domain 1"/>
    <property type="match status" value="1"/>
</dbReference>
<dbReference type="GO" id="GO:0003735">
    <property type="term" value="F:structural constituent of ribosome"/>
    <property type="evidence" value="ECO:0007669"/>
    <property type="project" value="InterPro"/>
</dbReference>
<dbReference type="PRINTS" id="PR00395">
    <property type="entry name" value="RIBOSOMALS2"/>
</dbReference>
<evidence type="ECO:0000256" key="2">
    <source>
        <dbReference type="ARBA" id="ARBA00022980"/>
    </source>
</evidence>
<keyword evidence="2 5" id="KW-0689">Ribosomal protein</keyword>
<evidence type="ECO:0000313" key="9">
    <source>
        <dbReference type="Proteomes" id="UP000177407"/>
    </source>
</evidence>
<dbReference type="PANTHER" id="PTHR12534:SF0">
    <property type="entry name" value="SMALL RIBOSOMAL SUBUNIT PROTEIN US2M"/>
    <property type="match status" value="1"/>
</dbReference>
<proteinExistence type="inferred from homology"/>
<dbReference type="InterPro" id="IPR005706">
    <property type="entry name" value="Ribosomal_uS2_bac/mit/plastid"/>
</dbReference>
<evidence type="ECO:0000256" key="5">
    <source>
        <dbReference type="HAMAP-Rule" id="MF_00291"/>
    </source>
</evidence>
<dbReference type="PANTHER" id="PTHR12534">
    <property type="entry name" value="30S RIBOSOMAL PROTEIN S2 PROKARYOTIC AND ORGANELLAR"/>
    <property type="match status" value="1"/>
</dbReference>
<dbReference type="GO" id="GO:0006412">
    <property type="term" value="P:translation"/>
    <property type="evidence" value="ECO:0007669"/>
    <property type="project" value="UniProtKB-UniRule"/>
</dbReference>
<dbReference type="NCBIfam" id="TIGR01011">
    <property type="entry name" value="rpsB_bact"/>
    <property type="match status" value="1"/>
</dbReference>
<dbReference type="SUPFAM" id="SSF52313">
    <property type="entry name" value="Ribosomal protein S2"/>
    <property type="match status" value="1"/>
</dbReference>
<dbReference type="PROSITE" id="PS00962">
    <property type="entry name" value="RIBOSOMAL_S2_1"/>
    <property type="match status" value="1"/>
</dbReference>